<sequence length="31" mass="3493">MNKPNHLKEPQTHPTSVPVENSTPENLIQVL</sequence>
<keyword evidence="3" id="KW-1185">Reference proteome</keyword>
<organism evidence="2 3">
    <name type="scientific">Chryseobacterium limigenitum</name>
    <dbReference type="NCBI Taxonomy" id="1612149"/>
    <lineage>
        <taxon>Bacteria</taxon>
        <taxon>Pseudomonadati</taxon>
        <taxon>Bacteroidota</taxon>
        <taxon>Flavobacteriia</taxon>
        <taxon>Flavobacteriales</taxon>
        <taxon>Weeksellaceae</taxon>
        <taxon>Chryseobacterium group</taxon>
        <taxon>Chryseobacterium</taxon>
    </lineage>
</organism>
<evidence type="ECO:0000256" key="1">
    <source>
        <dbReference type="SAM" id="MobiDB-lite"/>
    </source>
</evidence>
<feature type="compositionally biased region" description="Basic and acidic residues" evidence="1">
    <location>
        <begin position="1"/>
        <end position="11"/>
    </location>
</feature>
<gene>
    <name evidence="2" type="ORF">SAMN05216324_10921</name>
</gene>
<evidence type="ECO:0000313" key="3">
    <source>
        <dbReference type="Proteomes" id="UP000182034"/>
    </source>
</evidence>
<dbReference type="Proteomes" id="UP000182034">
    <property type="component" value="Unassembled WGS sequence"/>
</dbReference>
<accession>A0A1K2IS15</accession>
<dbReference type="AlphaFoldDB" id="A0A1K2IS15"/>
<feature type="region of interest" description="Disordered" evidence="1">
    <location>
        <begin position="1"/>
        <end position="31"/>
    </location>
</feature>
<proteinExistence type="predicted"/>
<evidence type="ECO:0000313" key="2">
    <source>
        <dbReference type="EMBL" id="SFZ95252.1"/>
    </source>
</evidence>
<dbReference type="EMBL" id="FPKW01000009">
    <property type="protein sequence ID" value="SFZ95252.1"/>
    <property type="molecule type" value="Genomic_DNA"/>
</dbReference>
<reference evidence="3" key="1">
    <citation type="submission" date="2016-10" db="EMBL/GenBank/DDBJ databases">
        <authorList>
            <person name="Varghese N."/>
            <person name="Submissions S."/>
        </authorList>
    </citation>
    <scope>NUCLEOTIDE SEQUENCE [LARGE SCALE GENOMIC DNA]</scope>
    <source>
        <strain evidence="3">SUR2</strain>
    </source>
</reference>
<protein>
    <submittedName>
        <fullName evidence="2">Uncharacterized protein</fullName>
    </submittedName>
</protein>
<name>A0A1K2IS15_9FLAO</name>
<feature type="compositionally biased region" description="Polar residues" evidence="1">
    <location>
        <begin position="12"/>
        <end position="31"/>
    </location>
</feature>
<dbReference type="STRING" id="1612149.SAMN05216324_10921"/>